<dbReference type="GO" id="GO:0000781">
    <property type="term" value="C:chromosome, telomeric region"/>
    <property type="evidence" value="ECO:0007669"/>
    <property type="project" value="UniProtKB-ARBA"/>
</dbReference>
<dbReference type="PANTHER" id="PTHR47165">
    <property type="entry name" value="OS03G0429900 PROTEIN"/>
    <property type="match status" value="1"/>
</dbReference>
<comment type="subcellular location">
    <subcellularLocation>
        <location evidence="1 9">Nucleus</location>
    </subcellularLocation>
</comment>
<keyword evidence="3 9" id="KW-0235">DNA replication</keyword>
<evidence type="ECO:0000256" key="5">
    <source>
        <dbReference type="ARBA" id="ARBA00022771"/>
    </source>
</evidence>
<evidence type="ECO:0000256" key="6">
    <source>
        <dbReference type="ARBA" id="ARBA00022833"/>
    </source>
</evidence>
<dbReference type="EMBL" id="KV429055">
    <property type="protein sequence ID" value="KZT69815.1"/>
    <property type="molecule type" value="Genomic_DNA"/>
</dbReference>
<dbReference type="GO" id="GO:0008270">
    <property type="term" value="F:zinc ion binding"/>
    <property type="evidence" value="ECO:0007669"/>
    <property type="project" value="UniProtKB-KW"/>
</dbReference>
<dbReference type="GO" id="GO:0003677">
    <property type="term" value="F:DNA binding"/>
    <property type="evidence" value="ECO:0007669"/>
    <property type="project" value="UniProtKB-KW"/>
</dbReference>
<evidence type="ECO:0000256" key="10">
    <source>
        <dbReference type="SAM" id="MobiDB-lite"/>
    </source>
</evidence>
<dbReference type="CDD" id="cd04475">
    <property type="entry name" value="RPA1_DBD_B"/>
    <property type="match status" value="1"/>
</dbReference>
<comment type="function">
    <text evidence="9">As part of the replication protein A (RPA/RP-A), a single-stranded DNA-binding heterotrimeric complex, may play an essential role in DNA replication, recombination and repair. Binds and stabilizes single-stranded DNA intermediates, preventing complementary DNA reannealing and recruiting different proteins involved in DNA metabolism.</text>
</comment>
<keyword evidence="4 9" id="KW-0479">Metal-binding</keyword>
<evidence type="ECO:0000259" key="13">
    <source>
        <dbReference type="Pfam" id="PF08646"/>
    </source>
</evidence>
<dbReference type="Pfam" id="PF08646">
    <property type="entry name" value="Rep_fac-A_C"/>
    <property type="match status" value="1"/>
</dbReference>
<dbReference type="CDD" id="cd04477">
    <property type="entry name" value="RPA1N"/>
    <property type="match status" value="1"/>
</dbReference>
<dbReference type="GO" id="GO:0006260">
    <property type="term" value="P:DNA replication"/>
    <property type="evidence" value="ECO:0007669"/>
    <property type="project" value="UniProtKB-KW"/>
</dbReference>
<dbReference type="InterPro" id="IPR047192">
    <property type="entry name" value="Euk_RPA1_DBD_C"/>
</dbReference>
<dbReference type="GO" id="GO:0007004">
    <property type="term" value="P:telomere maintenance via telomerase"/>
    <property type="evidence" value="ECO:0007669"/>
    <property type="project" value="UniProtKB-ARBA"/>
</dbReference>
<evidence type="ECO:0000256" key="2">
    <source>
        <dbReference type="ARBA" id="ARBA00005690"/>
    </source>
</evidence>
<feature type="compositionally biased region" description="Low complexity" evidence="10">
    <location>
        <begin position="131"/>
        <end position="153"/>
    </location>
</feature>
<dbReference type="SUPFAM" id="SSF50249">
    <property type="entry name" value="Nucleic acid-binding proteins"/>
    <property type="match status" value="4"/>
</dbReference>
<dbReference type="CDD" id="cd04474">
    <property type="entry name" value="RPA1_DBD_A"/>
    <property type="match status" value="1"/>
</dbReference>
<dbReference type="FunFam" id="2.40.50.140:FF:000064">
    <property type="entry name" value="Replication protein A subunit"/>
    <property type="match status" value="1"/>
</dbReference>
<sequence>MASYQLTAGICSRLADVTNIEDDILNSSPTIQFLSFKKVAPTTNGATTVDRYRIIISDGEHFLQAMLATQLNHLIEDERIKKHSIAVIDKFSCNLVQDKRLLIILALTIVAKEATKIGNPTALQAPTVADTTNTTPAPGAASAGASSTTTTPTAAPPQPPRQQGRAGRPAIYPIESLSPYQNNWTIKARVVQKSDIRTWSNQRGEGKLFNVTLMDETGEIKATGFNQVVDELYDKIQEGKVYFFSRARVNLAKKKFSNIQNEYELSFERNTEVEECIDATNVPTIRYNFIELAKLIDLTKDSVCDVIGIVKEVTPLTEIISKAGKTLQKRELTLVDRSGYAVRLTLWGKQAESFVSDDQPVVAIKAANVGDFGGRSLSMFSTSIMQVNPDIPEAHALRGWYDAAGSEQTYQAYSNVGAGAGAFVQFDRAEILPLNEVKTRELGASDKADAFSARATIMHIKTDNIAYPACQTQGCNKKVLEGHDGWRCERCNKSWDKPHYRYVFPMACADYSGQAWLQGFNDVGEVLFGMTANEAIEIRDRDDIEFTKVVERAVGTAYNFACKAKQETFNDMTRVRYTIIKMMPLNYREEGKYLADLLRRSDWSKS</sequence>
<gene>
    <name evidence="15" type="ORF">DAEQUDRAFT_745056</name>
</gene>
<evidence type="ECO:0000256" key="1">
    <source>
        <dbReference type="ARBA" id="ARBA00004123"/>
    </source>
</evidence>
<evidence type="ECO:0000256" key="8">
    <source>
        <dbReference type="ARBA" id="ARBA00023242"/>
    </source>
</evidence>
<protein>
    <recommendedName>
        <fullName evidence="9">Replication protein A subunit</fullName>
    </recommendedName>
</protein>
<dbReference type="FunFam" id="2.40.50.140:FF:000090">
    <property type="entry name" value="Replication protein A subunit"/>
    <property type="match status" value="1"/>
</dbReference>
<dbReference type="Pfam" id="PF04057">
    <property type="entry name" value="Rep-A_N"/>
    <property type="match status" value="1"/>
</dbReference>
<dbReference type="NCBIfam" id="TIGR00617">
    <property type="entry name" value="rpa1"/>
    <property type="match status" value="1"/>
</dbReference>
<feature type="domain" description="Replication protein A OB" evidence="14">
    <location>
        <begin position="293"/>
        <end position="388"/>
    </location>
</feature>
<dbReference type="InterPro" id="IPR012340">
    <property type="entry name" value="NA-bd_OB-fold"/>
</dbReference>
<feature type="domain" description="OB" evidence="11">
    <location>
        <begin position="184"/>
        <end position="265"/>
    </location>
</feature>
<dbReference type="GO" id="GO:0005662">
    <property type="term" value="C:DNA replication factor A complex"/>
    <property type="evidence" value="ECO:0007669"/>
    <property type="project" value="UniProtKB-ARBA"/>
</dbReference>
<evidence type="ECO:0000256" key="7">
    <source>
        <dbReference type="ARBA" id="ARBA00023125"/>
    </source>
</evidence>
<dbReference type="Gene3D" id="2.40.50.140">
    <property type="entry name" value="Nucleic acid-binding proteins"/>
    <property type="match status" value="4"/>
</dbReference>
<dbReference type="GO" id="GO:0006281">
    <property type="term" value="P:DNA repair"/>
    <property type="evidence" value="ECO:0007669"/>
    <property type="project" value="InterPro"/>
</dbReference>
<comment type="similarity">
    <text evidence="2 9">Belongs to the replication factor A protein 1 family.</text>
</comment>
<reference evidence="15 16" key="1">
    <citation type="journal article" date="2016" name="Mol. Biol. Evol.">
        <title>Comparative Genomics of Early-Diverging Mushroom-Forming Fungi Provides Insights into the Origins of Lignocellulose Decay Capabilities.</title>
        <authorList>
            <person name="Nagy L.G."/>
            <person name="Riley R."/>
            <person name="Tritt A."/>
            <person name="Adam C."/>
            <person name="Daum C."/>
            <person name="Floudas D."/>
            <person name="Sun H."/>
            <person name="Yadav J.S."/>
            <person name="Pangilinan J."/>
            <person name="Larsson K.H."/>
            <person name="Matsuura K."/>
            <person name="Barry K."/>
            <person name="Labutti K."/>
            <person name="Kuo R."/>
            <person name="Ohm R.A."/>
            <person name="Bhattacharya S.S."/>
            <person name="Shirouzu T."/>
            <person name="Yoshinaga Y."/>
            <person name="Martin F.M."/>
            <person name="Grigoriev I.V."/>
            <person name="Hibbett D.S."/>
        </authorList>
    </citation>
    <scope>NUCLEOTIDE SEQUENCE [LARGE SCALE GENOMIC DNA]</scope>
    <source>
        <strain evidence="15 16">L-15889</strain>
    </source>
</reference>
<evidence type="ECO:0000256" key="3">
    <source>
        <dbReference type="ARBA" id="ARBA00022705"/>
    </source>
</evidence>
<evidence type="ECO:0000313" key="16">
    <source>
        <dbReference type="Proteomes" id="UP000076727"/>
    </source>
</evidence>
<dbReference type="InterPro" id="IPR004365">
    <property type="entry name" value="NA-bd_OB_tRNA"/>
</dbReference>
<evidence type="ECO:0000256" key="4">
    <source>
        <dbReference type="ARBA" id="ARBA00022723"/>
    </source>
</evidence>
<comment type="subunit">
    <text evidence="9">Component of the heterotrimeric canonical replication protein A complex (RPA).</text>
</comment>
<dbReference type="GO" id="GO:0006310">
    <property type="term" value="P:DNA recombination"/>
    <property type="evidence" value="ECO:0007669"/>
    <property type="project" value="InterPro"/>
</dbReference>
<dbReference type="Proteomes" id="UP000076727">
    <property type="component" value="Unassembled WGS sequence"/>
</dbReference>
<dbReference type="STRING" id="1314783.A0A165QR42"/>
<keyword evidence="6 9" id="KW-0862">Zinc</keyword>
<dbReference type="InterPro" id="IPR004591">
    <property type="entry name" value="Rfa1"/>
</dbReference>
<dbReference type="InterPro" id="IPR013955">
    <property type="entry name" value="Rep_factor-A_C"/>
</dbReference>
<dbReference type="InterPro" id="IPR031657">
    <property type="entry name" value="REPA_OB_2"/>
</dbReference>
<dbReference type="OrthoDB" id="1751331at2759"/>
<keyword evidence="8 9" id="KW-0539">Nucleus</keyword>
<evidence type="ECO:0000313" key="15">
    <source>
        <dbReference type="EMBL" id="KZT69815.1"/>
    </source>
</evidence>
<evidence type="ECO:0000256" key="9">
    <source>
        <dbReference type="RuleBase" id="RU364130"/>
    </source>
</evidence>
<evidence type="ECO:0000259" key="14">
    <source>
        <dbReference type="Pfam" id="PF16900"/>
    </source>
</evidence>
<proteinExistence type="inferred from homology"/>
<feature type="domain" description="Replication factor A C-terminal" evidence="13">
    <location>
        <begin position="451"/>
        <end position="594"/>
    </location>
</feature>
<keyword evidence="5 9" id="KW-0863">Zinc-finger</keyword>
<dbReference type="FunFam" id="2.40.50.140:FF:000117">
    <property type="entry name" value="Replication protein A subunit"/>
    <property type="match status" value="1"/>
</dbReference>
<dbReference type="PANTHER" id="PTHR47165:SF4">
    <property type="entry name" value="OS03G0429900 PROTEIN"/>
    <property type="match status" value="1"/>
</dbReference>
<feature type="domain" description="Replication factor-A protein 1 N-terminal" evidence="12">
    <location>
        <begin position="21"/>
        <end position="111"/>
    </location>
</feature>
<organism evidence="15 16">
    <name type="scientific">Daedalea quercina L-15889</name>
    <dbReference type="NCBI Taxonomy" id="1314783"/>
    <lineage>
        <taxon>Eukaryota</taxon>
        <taxon>Fungi</taxon>
        <taxon>Dikarya</taxon>
        <taxon>Basidiomycota</taxon>
        <taxon>Agaricomycotina</taxon>
        <taxon>Agaricomycetes</taxon>
        <taxon>Polyporales</taxon>
        <taxon>Fomitopsis</taxon>
    </lineage>
</organism>
<name>A0A165QR42_9APHY</name>
<dbReference type="CDD" id="cd04476">
    <property type="entry name" value="RPA1_DBD_C"/>
    <property type="match status" value="1"/>
</dbReference>
<keyword evidence="16" id="KW-1185">Reference proteome</keyword>
<accession>A0A165QR42</accession>
<keyword evidence="7 9" id="KW-0238">DNA-binding</keyword>
<dbReference type="InterPro" id="IPR007199">
    <property type="entry name" value="Rep_factor-A_N"/>
</dbReference>
<dbReference type="AlphaFoldDB" id="A0A165QR42"/>
<dbReference type="Pfam" id="PF01336">
    <property type="entry name" value="tRNA_anti-codon"/>
    <property type="match status" value="1"/>
</dbReference>
<feature type="region of interest" description="Disordered" evidence="10">
    <location>
        <begin position="127"/>
        <end position="167"/>
    </location>
</feature>
<evidence type="ECO:0000259" key="12">
    <source>
        <dbReference type="Pfam" id="PF04057"/>
    </source>
</evidence>
<dbReference type="FunFam" id="2.40.50.140:FF:000041">
    <property type="entry name" value="Replication protein A subunit"/>
    <property type="match status" value="1"/>
</dbReference>
<evidence type="ECO:0000259" key="11">
    <source>
        <dbReference type="Pfam" id="PF01336"/>
    </source>
</evidence>
<dbReference type="Pfam" id="PF16900">
    <property type="entry name" value="REPA_OB_2"/>
    <property type="match status" value="1"/>
</dbReference>